<name>A0A252F739_9FIRM</name>
<dbReference type="NCBIfam" id="TIGR00044">
    <property type="entry name" value="YggS family pyridoxal phosphate-dependent enzyme"/>
    <property type="match status" value="1"/>
</dbReference>
<organism evidence="6 7">
    <name type="scientific">Butyricicoccus porcorum</name>
    <dbReference type="NCBI Taxonomy" id="1945634"/>
    <lineage>
        <taxon>Bacteria</taxon>
        <taxon>Bacillati</taxon>
        <taxon>Bacillota</taxon>
        <taxon>Clostridia</taxon>
        <taxon>Eubacteriales</taxon>
        <taxon>Butyricicoccaceae</taxon>
        <taxon>Butyricicoccus</taxon>
    </lineage>
</organism>
<sequence>MTEEERRQIEEKVAQARERIAEAAAAAGRRPEDITLVAATKMNDADRVRAAIAAGVDVCGENRVQELLEKYEQHAYDGCPLHFIGTLQTNKVKYLIGKVSLIESVSSLKLARVIDKEAEKAGIRQDILLEVNIGREESKLGIDPDELFSVTEQIAELEHVRVRGLMAIPPKPQPNQEKTLYFDRMSKLFIDISAKKYDNITMDCLSMGMSADYTEAISCGATIVRLGTAIFGARHY</sequence>
<evidence type="ECO:0000256" key="2">
    <source>
        <dbReference type="HAMAP-Rule" id="MF_02087"/>
    </source>
</evidence>
<evidence type="ECO:0000313" key="7">
    <source>
        <dbReference type="Proteomes" id="UP000194903"/>
    </source>
</evidence>
<dbReference type="PANTHER" id="PTHR10146:SF14">
    <property type="entry name" value="PYRIDOXAL PHOSPHATE HOMEOSTASIS PROTEIN"/>
    <property type="match status" value="1"/>
</dbReference>
<dbReference type="AlphaFoldDB" id="A0A252F739"/>
<evidence type="ECO:0000313" key="6">
    <source>
        <dbReference type="EMBL" id="OUM21583.1"/>
    </source>
</evidence>
<dbReference type="OrthoDB" id="9804072at2"/>
<dbReference type="InterPro" id="IPR011078">
    <property type="entry name" value="PyrdxlP_homeostasis"/>
</dbReference>
<dbReference type="Proteomes" id="UP000194903">
    <property type="component" value="Unassembled WGS sequence"/>
</dbReference>
<dbReference type="Gene3D" id="3.20.20.10">
    <property type="entry name" value="Alanine racemase"/>
    <property type="match status" value="1"/>
</dbReference>
<dbReference type="PIRSF" id="PIRSF004848">
    <property type="entry name" value="YBL036c_PLPDEIII"/>
    <property type="match status" value="1"/>
</dbReference>
<feature type="modified residue" description="N6-(pyridoxal phosphate)lysine" evidence="2 3">
    <location>
        <position position="41"/>
    </location>
</feature>
<evidence type="ECO:0000256" key="3">
    <source>
        <dbReference type="PIRSR" id="PIRSR004848-1"/>
    </source>
</evidence>
<dbReference type="InterPro" id="IPR001608">
    <property type="entry name" value="Ala_racemase_N"/>
</dbReference>
<evidence type="ECO:0000256" key="1">
    <source>
        <dbReference type="ARBA" id="ARBA00022898"/>
    </source>
</evidence>
<dbReference type="HAMAP" id="MF_02087">
    <property type="entry name" value="PLP_homeostasis"/>
    <property type="match status" value="1"/>
</dbReference>
<dbReference type="GO" id="GO:0030170">
    <property type="term" value="F:pyridoxal phosphate binding"/>
    <property type="evidence" value="ECO:0007669"/>
    <property type="project" value="UniProtKB-UniRule"/>
</dbReference>
<proteinExistence type="inferred from homology"/>
<protein>
    <recommendedName>
        <fullName evidence="2">Pyridoxal phosphate homeostasis protein</fullName>
        <shortName evidence="2">PLP homeostasis protein</shortName>
    </recommendedName>
</protein>
<evidence type="ECO:0000256" key="4">
    <source>
        <dbReference type="RuleBase" id="RU004514"/>
    </source>
</evidence>
<dbReference type="RefSeq" id="WP_087017670.1">
    <property type="nucleotide sequence ID" value="NZ_NHOC01000002.1"/>
</dbReference>
<comment type="similarity">
    <text evidence="2 4">Belongs to the pyridoxal phosphate-binding protein YggS/PROSC family.</text>
</comment>
<dbReference type="FunFam" id="3.20.20.10:FF:000018">
    <property type="entry name" value="Pyridoxal phosphate homeostasis protein"/>
    <property type="match status" value="1"/>
</dbReference>
<evidence type="ECO:0000259" key="5">
    <source>
        <dbReference type="Pfam" id="PF01168"/>
    </source>
</evidence>
<dbReference type="Pfam" id="PF01168">
    <property type="entry name" value="Ala_racemase_N"/>
    <property type="match status" value="1"/>
</dbReference>
<feature type="domain" description="Alanine racemase N-terminal" evidence="5">
    <location>
        <begin position="36"/>
        <end position="234"/>
    </location>
</feature>
<dbReference type="CDD" id="cd00635">
    <property type="entry name" value="PLPDE_III_YBL036c_like"/>
    <property type="match status" value="1"/>
</dbReference>
<gene>
    <name evidence="6" type="ORF">CBW42_03190</name>
</gene>
<comment type="caution">
    <text evidence="6">The sequence shown here is derived from an EMBL/GenBank/DDBJ whole genome shotgun (WGS) entry which is preliminary data.</text>
</comment>
<dbReference type="PANTHER" id="PTHR10146">
    <property type="entry name" value="PROLINE SYNTHETASE CO-TRANSCRIBED BACTERIAL HOMOLOG PROTEIN"/>
    <property type="match status" value="1"/>
</dbReference>
<comment type="cofactor">
    <cofactor evidence="3">
        <name>pyridoxal 5'-phosphate</name>
        <dbReference type="ChEBI" id="CHEBI:597326"/>
    </cofactor>
</comment>
<accession>A0A252F739</accession>
<keyword evidence="7" id="KW-1185">Reference proteome</keyword>
<dbReference type="SUPFAM" id="SSF51419">
    <property type="entry name" value="PLP-binding barrel"/>
    <property type="match status" value="1"/>
</dbReference>
<dbReference type="InterPro" id="IPR029066">
    <property type="entry name" value="PLP-binding_barrel"/>
</dbReference>
<keyword evidence="1 2" id="KW-0663">Pyridoxal phosphate</keyword>
<comment type="function">
    <text evidence="2">Pyridoxal 5'-phosphate (PLP)-binding protein, which is involved in PLP homeostasis.</text>
</comment>
<reference evidence="6 7" key="1">
    <citation type="submission" date="2017-05" db="EMBL/GenBank/DDBJ databases">
        <title>Butyricicoccus porcorum sp. nov. a butyrate-producing bacterium from the swine intestinal tract.</title>
        <authorList>
            <person name="Trachsel J."/>
            <person name="Humphrey S."/>
            <person name="Allen H.K."/>
        </authorList>
    </citation>
    <scope>NUCLEOTIDE SEQUENCE [LARGE SCALE GENOMIC DNA]</scope>
    <source>
        <strain evidence="6">BB10</strain>
    </source>
</reference>
<dbReference type="EMBL" id="NHOC01000002">
    <property type="protein sequence ID" value="OUM21583.1"/>
    <property type="molecule type" value="Genomic_DNA"/>
</dbReference>